<feature type="binding site" evidence="5">
    <location>
        <position position="104"/>
    </location>
    <ligand>
        <name>S-adenosyl-L-methionine</name>
        <dbReference type="ChEBI" id="CHEBI:59789"/>
    </ligand>
</feature>
<dbReference type="CDD" id="cd18081">
    <property type="entry name" value="RlmH-like"/>
    <property type="match status" value="1"/>
</dbReference>
<comment type="function">
    <text evidence="5">Specifically methylates the pseudouridine at position 1915 (m3Psi1915) in 23S rRNA.</text>
</comment>
<dbReference type="GO" id="GO:0070038">
    <property type="term" value="F:rRNA (pseudouridine-N3-)-methyltransferase activity"/>
    <property type="evidence" value="ECO:0007669"/>
    <property type="project" value="UniProtKB-UniRule"/>
</dbReference>
<evidence type="ECO:0000256" key="5">
    <source>
        <dbReference type="HAMAP-Rule" id="MF_00658"/>
    </source>
</evidence>
<dbReference type="Pfam" id="PF02590">
    <property type="entry name" value="SPOUT_MTase"/>
    <property type="match status" value="1"/>
</dbReference>
<reference evidence="6 7" key="1">
    <citation type="submission" date="2018-06" db="EMBL/GenBank/DDBJ databases">
        <title>Genome sequencing of Oceanotoga sp. sy52.</title>
        <authorList>
            <person name="Mori K."/>
        </authorList>
    </citation>
    <scope>NUCLEOTIDE SEQUENCE [LARGE SCALE GENOMIC DNA]</scope>
    <source>
        <strain evidence="7">sy52</strain>
    </source>
</reference>
<dbReference type="FunCoup" id="A0A7G1G459">
    <property type="interactions" value="164"/>
</dbReference>
<evidence type="ECO:0000256" key="1">
    <source>
        <dbReference type="ARBA" id="ARBA00022603"/>
    </source>
</evidence>
<dbReference type="PIRSF" id="PIRSF004505">
    <property type="entry name" value="MT_bac"/>
    <property type="match status" value="1"/>
</dbReference>
<keyword evidence="1 5" id="KW-0489">Methyltransferase</keyword>
<keyword evidence="5" id="KW-0698">rRNA processing</keyword>
<keyword evidence="2 5" id="KW-0808">Transferase</keyword>
<comment type="catalytic activity">
    <reaction evidence="5">
        <text>pseudouridine(1915) in 23S rRNA + S-adenosyl-L-methionine = N(3)-methylpseudouridine(1915) in 23S rRNA + S-adenosyl-L-homocysteine + H(+)</text>
        <dbReference type="Rhea" id="RHEA:42752"/>
        <dbReference type="Rhea" id="RHEA-COMP:10221"/>
        <dbReference type="Rhea" id="RHEA-COMP:10222"/>
        <dbReference type="ChEBI" id="CHEBI:15378"/>
        <dbReference type="ChEBI" id="CHEBI:57856"/>
        <dbReference type="ChEBI" id="CHEBI:59789"/>
        <dbReference type="ChEBI" id="CHEBI:65314"/>
        <dbReference type="ChEBI" id="CHEBI:74486"/>
        <dbReference type="EC" id="2.1.1.177"/>
    </reaction>
</comment>
<dbReference type="AlphaFoldDB" id="A0A7G1G459"/>
<evidence type="ECO:0000256" key="4">
    <source>
        <dbReference type="ARBA" id="ARBA00038303"/>
    </source>
</evidence>
<evidence type="ECO:0000313" key="7">
    <source>
        <dbReference type="Proteomes" id="UP000516361"/>
    </source>
</evidence>
<evidence type="ECO:0000313" key="6">
    <source>
        <dbReference type="EMBL" id="BBE31268.1"/>
    </source>
</evidence>
<keyword evidence="5" id="KW-0963">Cytoplasm</keyword>
<name>A0A7G1G459_9BACT</name>
<evidence type="ECO:0000256" key="3">
    <source>
        <dbReference type="ARBA" id="ARBA00022691"/>
    </source>
</evidence>
<accession>A0A7G1G459</accession>
<dbReference type="InParanoid" id="A0A7G1G459"/>
<keyword evidence="7" id="KW-1185">Reference proteome</keyword>
<dbReference type="PANTHER" id="PTHR33603:SF1">
    <property type="entry name" value="RIBOSOMAL RNA LARGE SUBUNIT METHYLTRANSFERASE H"/>
    <property type="match status" value="1"/>
</dbReference>
<comment type="subunit">
    <text evidence="5">Homodimer.</text>
</comment>
<dbReference type="EC" id="2.1.1.177" evidence="5"/>
<dbReference type="InterPro" id="IPR003742">
    <property type="entry name" value="RlmH-like"/>
</dbReference>
<feature type="binding site" evidence="5">
    <location>
        <begin position="123"/>
        <end position="128"/>
    </location>
    <ligand>
        <name>S-adenosyl-L-methionine</name>
        <dbReference type="ChEBI" id="CHEBI:59789"/>
    </ligand>
</feature>
<dbReference type="InterPro" id="IPR029026">
    <property type="entry name" value="tRNA_m1G_MTases_N"/>
</dbReference>
<dbReference type="EMBL" id="AP018712">
    <property type="protein sequence ID" value="BBE31268.1"/>
    <property type="molecule type" value="Genomic_DNA"/>
</dbReference>
<dbReference type="PANTHER" id="PTHR33603">
    <property type="entry name" value="METHYLTRANSFERASE"/>
    <property type="match status" value="1"/>
</dbReference>
<feature type="binding site" evidence="5">
    <location>
        <position position="72"/>
    </location>
    <ligand>
        <name>S-adenosyl-L-methionine</name>
        <dbReference type="ChEBI" id="CHEBI:59789"/>
    </ligand>
</feature>
<protein>
    <recommendedName>
        <fullName evidence="5">Ribosomal RNA large subunit methyltransferase H</fullName>
        <ecNumber evidence="5">2.1.1.177</ecNumber>
    </recommendedName>
    <alternativeName>
        <fullName evidence="5">23S rRNA (pseudouridine1915-N3)-methyltransferase</fullName>
    </alternativeName>
    <alternativeName>
        <fullName evidence="5">23S rRNA m3Psi1915 methyltransferase</fullName>
    </alternativeName>
    <alternativeName>
        <fullName evidence="5">rRNA (pseudouridine-N3-)-methyltransferase RlmH</fullName>
    </alternativeName>
</protein>
<dbReference type="InterPro" id="IPR029028">
    <property type="entry name" value="Alpha/beta_knot_MTases"/>
</dbReference>
<comment type="similarity">
    <text evidence="4 5">Belongs to the RNA methyltransferase RlmH family.</text>
</comment>
<gene>
    <name evidence="5 6" type="primary">rlmH</name>
    <name evidence="6" type="ORF">OSSY52_14090</name>
</gene>
<dbReference type="GO" id="GO:0005737">
    <property type="term" value="C:cytoplasm"/>
    <property type="evidence" value="ECO:0007669"/>
    <property type="project" value="UniProtKB-SubCell"/>
</dbReference>
<dbReference type="SUPFAM" id="SSF75217">
    <property type="entry name" value="alpha/beta knot"/>
    <property type="match status" value="1"/>
</dbReference>
<proteinExistence type="inferred from homology"/>
<evidence type="ECO:0000256" key="2">
    <source>
        <dbReference type="ARBA" id="ARBA00022679"/>
    </source>
</evidence>
<dbReference type="Gene3D" id="3.40.1280.10">
    <property type="match status" value="1"/>
</dbReference>
<comment type="subcellular location">
    <subcellularLocation>
        <location evidence="5">Cytoplasm</location>
    </subcellularLocation>
</comment>
<keyword evidence="3 5" id="KW-0949">S-adenosyl-L-methionine</keyword>
<organism evidence="6 7">
    <name type="scientific">Tepiditoga spiralis</name>
    <dbReference type="NCBI Taxonomy" id="2108365"/>
    <lineage>
        <taxon>Bacteria</taxon>
        <taxon>Thermotogati</taxon>
        <taxon>Thermotogota</taxon>
        <taxon>Thermotogae</taxon>
        <taxon>Petrotogales</taxon>
        <taxon>Petrotogaceae</taxon>
        <taxon>Tepiditoga</taxon>
    </lineage>
</organism>
<dbReference type="HAMAP" id="MF_00658">
    <property type="entry name" value="23SrRNA_methyltr_H"/>
    <property type="match status" value="1"/>
</dbReference>
<dbReference type="RefSeq" id="WP_190613702.1">
    <property type="nucleotide sequence ID" value="NZ_AP018712.1"/>
</dbReference>
<dbReference type="Proteomes" id="UP000516361">
    <property type="component" value="Chromosome"/>
</dbReference>
<sequence length="155" mass="18132">MIKVIVIGPLKSKFIINGVNQYLKWVQPYHKTELIQINLSGNLNNMTAKEYKDKDYKKFSKYISQDTINIVLDERGKLISSIEFSKKIESFYLSGKKHINFFIGGPLGHDKRMYNHANLLLGLSKMTFTHEMAVLLTLEQIYRANKIIKNEKYHY</sequence>
<dbReference type="KEGG" id="ocy:OSSY52_14090"/>